<evidence type="ECO:0000313" key="8">
    <source>
        <dbReference type="Proteomes" id="UP000619295"/>
    </source>
</evidence>
<dbReference type="CDD" id="cd06582">
    <property type="entry name" value="TM_PBP1_LivH_like"/>
    <property type="match status" value="1"/>
</dbReference>
<evidence type="ECO:0000313" key="7">
    <source>
        <dbReference type="EMBL" id="MBD3848156.1"/>
    </source>
</evidence>
<keyword evidence="2" id="KW-1003">Cell membrane</keyword>
<dbReference type="AlphaFoldDB" id="A0A927I1Y6"/>
<feature type="transmembrane region" description="Helical" evidence="6">
    <location>
        <begin position="347"/>
        <end position="367"/>
    </location>
</feature>
<dbReference type="Proteomes" id="UP000619295">
    <property type="component" value="Unassembled WGS sequence"/>
</dbReference>
<evidence type="ECO:0000256" key="3">
    <source>
        <dbReference type="ARBA" id="ARBA00022692"/>
    </source>
</evidence>
<keyword evidence="5 6" id="KW-0472">Membrane</keyword>
<feature type="transmembrane region" description="Helical" evidence="6">
    <location>
        <begin position="323"/>
        <end position="341"/>
    </location>
</feature>
<feature type="transmembrane region" description="Helical" evidence="6">
    <location>
        <begin position="230"/>
        <end position="258"/>
    </location>
</feature>
<feature type="transmembrane region" description="Helical" evidence="6">
    <location>
        <begin position="12"/>
        <end position="36"/>
    </location>
</feature>
<dbReference type="RefSeq" id="WP_191125328.1">
    <property type="nucleotide sequence ID" value="NZ_JACXWY010000015.1"/>
</dbReference>
<evidence type="ECO:0000256" key="5">
    <source>
        <dbReference type="ARBA" id="ARBA00023136"/>
    </source>
</evidence>
<keyword evidence="4 6" id="KW-1133">Transmembrane helix</keyword>
<dbReference type="GO" id="GO:0015658">
    <property type="term" value="F:branched-chain amino acid transmembrane transporter activity"/>
    <property type="evidence" value="ECO:0007669"/>
    <property type="project" value="InterPro"/>
</dbReference>
<comment type="caution">
    <text evidence="7">The sequence shown here is derived from an EMBL/GenBank/DDBJ whole genome shotgun (WGS) entry which is preliminary data.</text>
</comment>
<dbReference type="PANTHER" id="PTHR30482:SF20">
    <property type="entry name" value="HIGH-AFFINITY BRANCHED-CHAIN AMINO ACID TRANSPORT SYSTEM PERMEASE PROTEIN LIVM"/>
    <property type="match status" value="1"/>
</dbReference>
<evidence type="ECO:0000256" key="4">
    <source>
        <dbReference type="ARBA" id="ARBA00022989"/>
    </source>
</evidence>
<feature type="transmembrane region" description="Helical" evidence="6">
    <location>
        <begin position="90"/>
        <end position="113"/>
    </location>
</feature>
<reference evidence="7" key="1">
    <citation type="submission" date="2020-09" db="EMBL/GenBank/DDBJ databases">
        <title>Bosea spartocytisi sp. nov. a root nodule endophyte of Spartocytisus supranubius in the high mountain ecosystem fo the Teide National Park (Canary Islands, Spain).</title>
        <authorList>
            <person name="Pulido-Suarez L."/>
            <person name="Peix A."/>
            <person name="Igual J.M."/>
            <person name="Socas-Perez N."/>
            <person name="Velazquez E."/>
            <person name="Flores-Felix J.D."/>
            <person name="Leon-Barrios M."/>
        </authorList>
    </citation>
    <scope>NUCLEOTIDE SEQUENCE</scope>
    <source>
        <strain evidence="7">SSUT16</strain>
    </source>
</reference>
<evidence type="ECO:0000256" key="2">
    <source>
        <dbReference type="ARBA" id="ARBA00022475"/>
    </source>
</evidence>
<feature type="transmembrane region" description="Helical" evidence="6">
    <location>
        <begin position="480"/>
        <end position="506"/>
    </location>
</feature>
<feature type="transmembrane region" description="Helical" evidence="6">
    <location>
        <begin position="526"/>
        <end position="548"/>
    </location>
</feature>
<organism evidence="7 8">
    <name type="scientific">Bosea spartocytisi</name>
    <dbReference type="NCBI Taxonomy" id="2773451"/>
    <lineage>
        <taxon>Bacteria</taxon>
        <taxon>Pseudomonadati</taxon>
        <taxon>Pseudomonadota</taxon>
        <taxon>Alphaproteobacteria</taxon>
        <taxon>Hyphomicrobiales</taxon>
        <taxon>Boseaceae</taxon>
        <taxon>Bosea</taxon>
    </lineage>
</organism>
<protein>
    <recommendedName>
        <fullName evidence="9">ABC transporter permease</fullName>
    </recommendedName>
</protein>
<sequence length="624" mass="64635">MIEFLSQILNGLVIGNVYALVAIGFSLIFGVTNLINFAQGSLLMLGAFFAYTGVRLGLPLAAAAVVSVAVATAIGMLIERVALRPLENAPWIAPLLSTLAITFMLDQAAEIIWTPEAHSFPSPLSRYSVTIGAAYVTGMDGAILAISLASMTALYLFLTRSWAGRALRAMSQDMDAVRQIGVRTDRLRLLAFGLGAALAAIAGVMIAMYYQSVYPQMGVPFGLKGFTAALLGGLASIPGAVVGGLLLGVLEALAVGYIGEGFRDMVAFGILLVILTFRPQGLLGDKRLNALGGSRGASGVMPSTSILIGQGGQPLPPVRRLSMSYPLLALAVATCAVLPLLPVSPYIVQIGLQIVIFALLAAGLTMLSGASGIMFLGFSGFFGVGAYVAALVAKQGATADLSLLAAALACAALAGLVGLICAGLTGHVVGLATLAVGVLIWLVLLNWTDVTGGPNGIFGIPRPPLSFLPGTSLASISAQYWLAVAILVLMVLAVGRLLASPIGLSWRAIREDRIAAHAAGLPVRRYLVTAFVLSGLCAGLAGGLFAFLQRFISPDSFRLDTSFLMVAIIVLGGLGNLTGAVLGAVALIVLPETLRDAAEFRMILFGAILYLTLRFRPQGIAGVR</sequence>
<feature type="transmembrane region" description="Helical" evidence="6">
    <location>
        <begin position="133"/>
        <end position="158"/>
    </location>
</feature>
<dbReference type="Pfam" id="PF02653">
    <property type="entry name" value="BPD_transp_2"/>
    <property type="match status" value="2"/>
</dbReference>
<feature type="transmembrane region" description="Helical" evidence="6">
    <location>
        <begin position="563"/>
        <end position="590"/>
    </location>
</feature>
<dbReference type="CDD" id="cd06581">
    <property type="entry name" value="TM_PBP1_LivM_like"/>
    <property type="match status" value="1"/>
</dbReference>
<gene>
    <name evidence="7" type="ORF">IED13_20855</name>
</gene>
<dbReference type="PANTHER" id="PTHR30482">
    <property type="entry name" value="HIGH-AFFINITY BRANCHED-CHAIN AMINO ACID TRANSPORT SYSTEM PERMEASE"/>
    <property type="match status" value="1"/>
</dbReference>
<evidence type="ECO:0008006" key="9">
    <source>
        <dbReference type="Google" id="ProtNLM"/>
    </source>
</evidence>
<dbReference type="GO" id="GO:0005886">
    <property type="term" value="C:plasma membrane"/>
    <property type="evidence" value="ECO:0007669"/>
    <property type="project" value="UniProtKB-SubCell"/>
</dbReference>
<feature type="transmembrane region" description="Helical" evidence="6">
    <location>
        <begin position="189"/>
        <end position="210"/>
    </location>
</feature>
<accession>A0A927I1Y6</accession>
<dbReference type="EMBL" id="JACXWY010000015">
    <property type="protein sequence ID" value="MBD3848156.1"/>
    <property type="molecule type" value="Genomic_DNA"/>
</dbReference>
<comment type="subcellular location">
    <subcellularLocation>
        <location evidence="1">Cell membrane</location>
        <topology evidence="1">Multi-pass membrane protein</topology>
    </subcellularLocation>
</comment>
<keyword evidence="3 6" id="KW-0812">Transmembrane</keyword>
<proteinExistence type="predicted"/>
<name>A0A927I1Y6_9HYPH</name>
<evidence type="ECO:0000256" key="1">
    <source>
        <dbReference type="ARBA" id="ARBA00004651"/>
    </source>
</evidence>
<dbReference type="InterPro" id="IPR043428">
    <property type="entry name" value="LivM-like"/>
</dbReference>
<evidence type="ECO:0000256" key="6">
    <source>
        <dbReference type="SAM" id="Phobius"/>
    </source>
</evidence>
<feature type="transmembrane region" description="Helical" evidence="6">
    <location>
        <begin position="56"/>
        <end position="78"/>
    </location>
</feature>
<keyword evidence="8" id="KW-1185">Reference proteome</keyword>
<feature type="transmembrane region" description="Helical" evidence="6">
    <location>
        <begin position="399"/>
        <end position="421"/>
    </location>
</feature>
<dbReference type="InterPro" id="IPR001851">
    <property type="entry name" value="ABC_transp_permease"/>
</dbReference>
<feature type="transmembrane region" description="Helical" evidence="6">
    <location>
        <begin position="428"/>
        <end position="447"/>
    </location>
</feature>